<proteinExistence type="predicted"/>
<dbReference type="InterPro" id="IPR045462">
    <property type="entry name" value="aa-tRNA-synth_I_cd-bd"/>
</dbReference>
<keyword evidence="5" id="KW-0030">Aminoacyl-tRNA synthetase</keyword>
<dbReference type="GO" id="GO:0004812">
    <property type="term" value="F:aminoacyl-tRNA ligase activity"/>
    <property type="evidence" value="ECO:0007669"/>
    <property type="project" value="UniProtKB-KW"/>
</dbReference>
<dbReference type="SUPFAM" id="SSF48163">
    <property type="entry name" value="An anticodon-binding domain of class I aminoacyl-tRNA synthetases"/>
    <property type="match status" value="1"/>
</dbReference>
<dbReference type="AlphaFoldDB" id="A0A2M7RA33"/>
<organism evidence="7 8">
    <name type="scientific">Candidatus Magasanikbacteria bacterium CG_4_10_14_0_8_um_filter_32_14</name>
    <dbReference type="NCBI Taxonomy" id="1974640"/>
    <lineage>
        <taxon>Bacteria</taxon>
        <taxon>Candidatus Magasanikiibacteriota</taxon>
    </lineage>
</organism>
<evidence type="ECO:0000313" key="7">
    <source>
        <dbReference type="EMBL" id="PIY93625.1"/>
    </source>
</evidence>
<accession>A0A2M7RA33</accession>
<name>A0A2M7RA33_9BACT</name>
<dbReference type="InterPro" id="IPR020751">
    <property type="entry name" value="aa-tRNA-synth_I_codon-bd_sub2"/>
</dbReference>
<dbReference type="Gene3D" id="1.10.10.350">
    <property type="match status" value="1"/>
</dbReference>
<dbReference type="Pfam" id="PF19269">
    <property type="entry name" value="Anticodon_2"/>
    <property type="match status" value="1"/>
</dbReference>
<gene>
    <name evidence="7" type="ORF">COY69_00710</name>
</gene>
<evidence type="ECO:0000256" key="1">
    <source>
        <dbReference type="ARBA" id="ARBA00022598"/>
    </source>
</evidence>
<keyword evidence="1 7" id="KW-0436">Ligase</keyword>
<keyword evidence="2" id="KW-0547">Nucleotide-binding</keyword>
<comment type="caution">
    <text evidence="7">The sequence shown here is derived from an EMBL/GenBank/DDBJ whole genome shotgun (WGS) entry which is preliminary data.</text>
</comment>
<dbReference type="GO" id="GO:0006412">
    <property type="term" value="P:translation"/>
    <property type="evidence" value="ECO:0007669"/>
    <property type="project" value="UniProtKB-KW"/>
</dbReference>
<evidence type="ECO:0000256" key="3">
    <source>
        <dbReference type="ARBA" id="ARBA00022840"/>
    </source>
</evidence>
<sequence length="97" mass="10791">YEADLLVWKKSDKIKTKENLQLTLNFLQDFSGVWSREELEVGVLAWIKDKGLGNGDVLWPMRVALSGLNNSPGPLEIAGVLGKEKTLARIKIAVDKI</sequence>
<evidence type="ECO:0000256" key="5">
    <source>
        <dbReference type="ARBA" id="ARBA00023146"/>
    </source>
</evidence>
<feature type="domain" description="Aminoacyl-tRNA synthetase class I anticodon-binding" evidence="6">
    <location>
        <begin position="6"/>
        <end position="93"/>
    </location>
</feature>
<feature type="non-terminal residue" evidence="7">
    <location>
        <position position="1"/>
    </location>
</feature>
<reference evidence="8" key="1">
    <citation type="submission" date="2017-09" db="EMBL/GenBank/DDBJ databases">
        <title>Depth-based differentiation of microbial function through sediment-hosted aquifers and enrichment of novel symbionts in the deep terrestrial subsurface.</title>
        <authorList>
            <person name="Probst A.J."/>
            <person name="Ladd B."/>
            <person name="Jarett J.K."/>
            <person name="Geller-Mcgrath D.E."/>
            <person name="Sieber C.M.K."/>
            <person name="Emerson J.B."/>
            <person name="Anantharaman K."/>
            <person name="Thomas B.C."/>
            <person name="Malmstrom R."/>
            <person name="Stieglmeier M."/>
            <person name="Klingl A."/>
            <person name="Woyke T."/>
            <person name="Ryan C.M."/>
            <person name="Banfield J.F."/>
        </authorList>
    </citation>
    <scope>NUCLEOTIDE SEQUENCE [LARGE SCALE GENOMIC DNA]</scope>
</reference>
<dbReference type="EMBL" id="PFMA01000020">
    <property type="protein sequence ID" value="PIY93625.1"/>
    <property type="molecule type" value="Genomic_DNA"/>
</dbReference>
<protein>
    <submittedName>
        <fullName evidence="7">Glutamate--tRNA ligase</fullName>
    </submittedName>
</protein>
<evidence type="ECO:0000256" key="2">
    <source>
        <dbReference type="ARBA" id="ARBA00022741"/>
    </source>
</evidence>
<keyword evidence="3" id="KW-0067">ATP-binding</keyword>
<dbReference type="InterPro" id="IPR008925">
    <property type="entry name" value="aa_tRNA-synth_I_cd-bd_sf"/>
</dbReference>
<evidence type="ECO:0000313" key="8">
    <source>
        <dbReference type="Proteomes" id="UP000229449"/>
    </source>
</evidence>
<keyword evidence="4" id="KW-0648">Protein biosynthesis</keyword>
<dbReference type="GO" id="GO:0005524">
    <property type="term" value="F:ATP binding"/>
    <property type="evidence" value="ECO:0007669"/>
    <property type="project" value="UniProtKB-KW"/>
</dbReference>
<evidence type="ECO:0000256" key="4">
    <source>
        <dbReference type="ARBA" id="ARBA00022917"/>
    </source>
</evidence>
<dbReference type="GO" id="GO:0000049">
    <property type="term" value="F:tRNA binding"/>
    <property type="evidence" value="ECO:0007669"/>
    <property type="project" value="InterPro"/>
</dbReference>
<dbReference type="Proteomes" id="UP000229449">
    <property type="component" value="Unassembled WGS sequence"/>
</dbReference>
<evidence type="ECO:0000259" key="6">
    <source>
        <dbReference type="Pfam" id="PF19269"/>
    </source>
</evidence>